<gene>
    <name evidence="1" type="ORF">ETAA1_57600</name>
</gene>
<dbReference type="AlphaFoldDB" id="A0A517Y1V0"/>
<name>A0A517Y1V0_9BACT</name>
<evidence type="ECO:0000313" key="2">
    <source>
        <dbReference type="Proteomes" id="UP000319576"/>
    </source>
</evidence>
<evidence type="ECO:0000313" key="1">
    <source>
        <dbReference type="EMBL" id="QDU23753.1"/>
    </source>
</evidence>
<dbReference type="KEGG" id="uli:ETAA1_57600"/>
<reference evidence="1 2" key="1">
    <citation type="submission" date="2019-02" db="EMBL/GenBank/DDBJ databases">
        <title>Deep-cultivation of Planctomycetes and their phenomic and genomic characterization uncovers novel biology.</title>
        <authorList>
            <person name="Wiegand S."/>
            <person name="Jogler M."/>
            <person name="Boedeker C."/>
            <person name="Pinto D."/>
            <person name="Vollmers J."/>
            <person name="Rivas-Marin E."/>
            <person name="Kohn T."/>
            <person name="Peeters S.H."/>
            <person name="Heuer A."/>
            <person name="Rast P."/>
            <person name="Oberbeckmann S."/>
            <person name="Bunk B."/>
            <person name="Jeske O."/>
            <person name="Meyerdierks A."/>
            <person name="Storesund J.E."/>
            <person name="Kallscheuer N."/>
            <person name="Luecker S."/>
            <person name="Lage O.M."/>
            <person name="Pohl T."/>
            <person name="Merkel B.J."/>
            <person name="Hornburger P."/>
            <person name="Mueller R.-W."/>
            <person name="Bruemmer F."/>
            <person name="Labrenz M."/>
            <person name="Spormann A.M."/>
            <person name="Op den Camp H."/>
            <person name="Overmann J."/>
            <person name="Amann R."/>
            <person name="Jetten M.S.M."/>
            <person name="Mascher T."/>
            <person name="Medema M.H."/>
            <person name="Devos D.P."/>
            <person name="Kaster A.-K."/>
            <person name="Ovreas L."/>
            <person name="Rohde M."/>
            <person name="Galperin M.Y."/>
            <person name="Jogler C."/>
        </authorList>
    </citation>
    <scope>NUCLEOTIDE SEQUENCE [LARGE SCALE GENOMIC DNA]</scope>
    <source>
        <strain evidence="1 2">ETA_A1</strain>
    </source>
</reference>
<dbReference type="RefSeq" id="WP_145243977.1">
    <property type="nucleotide sequence ID" value="NZ_CP036273.1"/>
</dbReference>
<sequence length="179" mass="18691">MPTDPEAVVRDPAVRALIRIHAARVARAVPPRVADRDDVAQHLTAVLLAGLPAYDPARLPLVEFARVVVGRGAAGLVRRHRAARRNPAREAAVDVAGAADHRGRGPAGADLAADVADLLAALPPPLRAAAEAVMAARNIADAARTLGVHRTTLSERLRVVRARHARPGLAGYLPGHAVG</sequence>
<proteinExistence type="predicted"/>
<accession>A0A517Y1V0</accession>
<keyword evidence="2" id="KW-1185">Reference proteome</keyword>
<dbReference type="EMBL" id="CP036273">
    <property type="protein sequence ID" value="QDU23753.1"/>
    <property type="molecule type" value="Genomic_DNA"/>
</dbReference>
<protein>
    <submittedName>
        <fullName evidence="1">Uncharacterized protein</fullName>
    </submittedName>
</protein>
<organism evidence="1 2">
    <name type="scientific">Urbifossiella limnaea</name>
    <dbReference type="NCBI Taxonomy" id="2528023"/>
    <lineage>
        <taxon>Bacteria</taxon>
        <taxon>Pseudomonadati</taxon>
        <taxon>Planctomycetota</taxon>
        <taxon>Planctomycetia</taxon>
        <taxon>Gemmatales</taxon>
        <taxon>Gemmataceae</taxon>
        <taxon>Urbifossiella</taxon>
    </lineage>
</organism>
<dbReference type="Proteomes" id="UP000319576">
    <property type="component" value="Chromosome"/>
</dbReference>